<keyword evidence="2" id="KW-1185">Reference proteome</keyword>
<proteinExistence type="predicted"/>
<sequence length="89" mass="10214">MAGGKQAQIRNHVLPVPILTDIYTGRWVEGLVRCFAHYPKRHLNYVRKTSLQVVQSVATSISELKRAVTFRQTRLEFGVAERKSLHLQI</sequence>
<reference evidence="1 2" key="1">
    <citation type="submission" date="2014-04" db="EMBL/GenBank/DDBJ databases">
        <authorList>
            <consortium name="DOE Joint Genome Institute"/>
            <person name="Kuo A."/>
            <person name="Kohler A."/>
            <person name="Costa M.D."/>
            <person name="Nagy L.G."/>
            <person name="Floudas D."/>
            <person name="Copeland A."/>
            <person name="Barry K.W."/>
            <person name="Cichocki N."/>
            <person name="Veneault-Fourrey C."/>
            <person name="LaButti K."/>
            <person name="Lindquist E.A."/>
            <person name="Lipzen A."/>
            <person name="Lundell T."/>
            <person name="Morin E."/>
            <person name="Murat C."/>
            <person name="Sun H."/>
            <person name="Tunlid A."/>
            <person name="Henrissat B."/>
            <person name="Grigoriev I.V."/>
            <person name="Hibbett D.S."/>
            <person name="Martin F."/>
            <person name="Nordberg H.P."/>
            <person name="Cantor M.N."/>
            <person name="Hua S.X."/>
        </authorList>
    </citation>
    <scope>NUCLEOTIDE SEQUENCE [LARGE SCALE GENOMIC DNA]</scope>
    <source>
        <strain evidence="1 2">Marx 270</strain>
    </source>
</reference>
<reference evidence="2" key="2">
    <citation type="submission" date="2015-01" db="EMBL/GenBank/DDBJ databases">
        <title>Evolutionary Origins and Diversification of the Mycorrhizal Mutualists.</title>
        <authorList>
            <consortium name="DOE Joint Genome Institute"/>
            <consortium name="Mycorrhizal Genomics Consortium"/>
            <person name="Kohler A."/>
            <person name="Kuo A."/>
            <person name="Nagy L.G."/>
            <person name="Floudas D."/>
            <person name="Copeland A."/>
            <person name="Barry K.W."/>
            <person name="Cichocki N."/>
            <person name="Veneault-Fourrey C."/>
            <person name="LaButti K."/>
            <person name="Lindquist E.A."/>
            <person name="Lipzen A."/>
            <person name="Lundell T."/>
            <person name="Morin E."/>
            <person name="Murat C."/>
            <person name="Riley R."/>
            <person name="Ohm R."/>
            <person name="Sun H."/>
            <person name="Tunlid A."/>
            <person name="Henrissat B."/>
            <person name="Grigoriev I.V."/>
            <person name="Hibbett D.S."/>
            <person name="Martin F."/>
        </authorList>
    </citation>
    <scope>NUCLEOTIDE SEQUENCE [LARGE SCALE GENOMIC DNA]</scope>
    <source>
        <strain evidence="2">Marx 270</strain>
    </source>
</reference>
<evidence type="ECO:0000313" key="1">
    <source>
        <dbReference type="EMBL" id="KIO12896.1"/>
    </source>
</evidence>
<name>A0A0C3PUH4_PISTI</name>
<accession>A0A0C3PUH4</accession>
<dbReference type="HOGENOM" id="CLU_2455636_0_0_1"/>
<dbReference type="EMBL" id="KN831947">
    <property type="protein sequence ID" value="KIO12896.1"/>
    <property type="molecule type" value="Genomic_DNA"/>
</dbReference>
<evidence type="ECO:0000313" key="2">
    <source>
        <dbReference type="Proteomes" id="UP000054217"/>
    </source>
</evidence>
<dbReference type="Proteomes" id="UP000054217">
    <property type="component" value="Unassembled WGS sequence"/>
</dbReference>
<organism evidence="1 2">
    <name type="scientific">Pisolithus tinctorius Marx 270</name>
    <dbReference type="NCBI Taxonomy" id="870435"/>
    <lineage>
        <taxon>Eukaryota</taxon>
        <taxon>Fungi</taxon>
        <taxon>Dikarya</taxon>
        <taxon>Basidiomycota</taxon>
        <taxon>Agaricomycotina</taxon>
        <taxon>Agaricomycetes</taxon>
        <taxon>Agaricomycetidae</taxon>
        <taxon>Boletales</taxon>
        <taxon>Sclerodermatineae</taxon>
        <taxon>Pisolithaceae</taxon>
        <taxon>Pisolithus</taxon>
    </lineage>
</organism>
<dbReference type="InParanoid" id="A0A0C3PUH4"/>
<gene>
    <name evidence="1" type="ORF">M404DRAFT_700488</name>
</gene>
<protein>
    <submittedName>
        <fullName evidence="1">Uncharacterized protein</fullName>
    </submittedName>
</protein>
<dbReference type="AlphaFoldDB" id="A0A0C3PUH4"/>